<organism evidence="10 11">
    <name type="scientific">Dactylosporangium vinaceum</name>
    <dbReference type="NCBI Taxonomy" id="53362"/>
    <lineage>
        <taxon>Bacteria</taxon>
        <taxon>Bacillati</taxon>
        <taxon>Actinomycetota</taxon>
        <taxon>Actinomycetes</taxon>
        <taxon>Micromonosporales</taxon>
        <taxon>Micromonosporaceae</taxon>
        <taxon>Dactylosporangium</taxon>
    </lineage>
</organism>
<evidence type="ECO:0000256" key="2">
    <source>
        <dbReference type="ARBA" id="ARBA00011344"/>
    </source>
</evidence>
<dbReference type="NCBIfam" id="NF006089">
    <property type="entry name" value="PRK08241.1"/>
    <property type="match status" value="1"/>
</dbReference>
<comment type="caution">
    <text evidence="10">The sequence shown here is derived from an EMBL/GenBank/DDBJ whole genome shotgun (WGS) entry which is preliminary data.</text>
</comment>
<dbReference type="InterPro" id="IPR013325">
    <property type="entry name" value="RNA_pol_sigma_r2"/>
</dbReference>
<dbReference type="Gene3D" id="1.10.1740.10">
    <property type="match status" value="1"/>
</dbReference>
<sequence>MSVLDRARGGDTGAFAELIEPFRRELFVHCYRMLGSVQDAEDVLQETLTSAWRGLGGFAGRASVRTWLYRIATNRCLNWLRDAGRARPGADPAARADLPAPTRTGETIWLQPIPDALLEGLPDDTPGPEARYERREAVSLAFVAAVQSLPPRQRAVLLLRDVLGYRAAEAADLLGVTEDAANALLKRARSISFERPAAEPAGAGRGEAGRGEAGRAGAGPLSARQRLAASRFADAIEAGDVDAMVALLTDDAWLTMPPAPFEYQGRAAIGEFFRHVGLADGRRRYRLVPTGANWQPAYGCYVSGRAHGLLVITMRGELVSAFTRFLDNATLPYFGLPRSL</sequence>
<dbReference type="NCBIfam" id="TIGR02937">
    <property type="entry name" value="sigma70-ECF"/>
    <property type="match status" value="1"/>
</dbReference>
<dbReference type="InterPro" id="IPR013324">
    <property type="entry name" value="RNA_pol_sigma_r3/r4-like"/>
</dbReference>
<name>A0ABV5MFN7_9ACTN</name>
<comment type="similarity">
    <text evidence="1">Belongs to the sigma-70 factor family. ECF subfamily.</text>
</comment>
<dbReference type="NCBIfam" id="TIGR02960">
    <property type="entry name" value="SigX5"/>
    <property type="match status" value="1"/>
</dbReference>
<keyword evidence="5" id="KW-0804">Transcription</keyword>
<keyword evidence="11" id="KW-1185">Reference proteome</keyword>
<dbReference type="GO" id="GO:0003899">
    <property type="term" value="F:DNA-directed RNA polymerase activity"/>
    <property type="evidence" value="ECO:0007669"/>
    <property type="project" value="UniProtKB-EC"/>
</dbReference>
<dbReference type="InterPro" id="IPR036388">
    <property type="entry name" value="WH-like_DNA-bd_sf"/>
</dbReference>
<dbReference type="SUPFAM" id="SSF54427">
    <property type="entry name" value="NTF2-like"/>
    <property type="match status" value="1"/>
</dbReference>
<dbReference type="PANTHER" id="PTHR43133:SF65">
    <property type="entry name" value="ECF RNA POLYMERASE SIGMA FACTOR SIGG"/>
    <property type="match status" value="1"/>
</dbReference>
<reference evidence="10 11" key="1">
    <citation type="submission" date="2024-09" db="EMBL/GenBank/DDBJ databases">
        <authorList>
            <person name="Sun Q."/>
            <person name="Mori K."/>
        </authorList>
    </citation>
    <scope>NUCLEOTIDE SEQUENCE [LARGE SCALE GENOMIC DNA]</scope>
    <source>
        <strain evidence="10 11">JCM 3307</strain>
    </source>
</reference>
<evidence type="ECO:0000256" key="5">
    <source>
        <dbReference type="ARBA" id="ARBA00023163"/>
    </source>
</evidence>
<dbReference type="InterPro" id="IPR013249">
    <property type="entry name" value="RNA_pol_sigma70_r4_t2"/>
</dbReference>
<feature type="domain" description="SnoaL-like" evidence="9">
    <location>
        <begin position="230"/>
        <end position="288"/>
    </location>
</feature>
<keyword evidence="3" id="KW-0805">Transcription regulation</keyword>
<dbReference type="InterPro" id="IPR014305">
    <property type="entry name" value="RNA_pol_sigma-G_actinobac"/>
</dbReference>
<evidence type="ECO:0000259" key="8">
    <source>
        <dbReference type="Pfam" id="PF08281"/>
    </source>
</evidence>
<evidence type="ECO:0000256" key="3">
    <source>
        <dbReference type="ARBA" id="ARBA00023015"/>
    </source>
</evidence>
<dbReference type="Pfam" id="PF04542">
    <property type="entry name" value="Sigma70_r2"/>
    <property type="match status" value="1"/>
</dbReference>
<proteinExistence type="inferred from homology"/>
<comment type="subunit">
    <text evidence="2">Interacts transiently with the RNA polymerase catalytic core formed by RpoA, RpoB, RpoC and RpoZ (2 alpha, 1 beta, 1 beta' and 1 omega subunit) to form the RNA polymerase holoenzyme that can initiate transcription.</text>
</comment>
<dbReference type="SUPFAM" id="SSF88659">
    <property type="entry name" value="Sigma3 and sigma4 domains of RNA polymerase sigma factors"/>
    <property type="match status" value="1"/>
</dbReference>
<feature type="domain" description="RNA polymerase sigma-70 region 2" evidence="7">
    <location>
        <begin position="18"/>
        <end position="85"/>
    </location>
</feature>
<dbReference type="InterPro" id="IPR039425">
    <property type="entry name" value="RNA_pol_sigma-70-like"/>
</dbReference>
<dbReference type="InterPro" id="IPR007627">
    <property type="entry name" value="RNA_pol_sigma70_r2"/>
</dbReference>
<protein>
    <submittedName>
        <fullName evidence="10">RNA polymerase subunit sigma-70</fullName>
        <ecNumber evidence="10">2.7.7.6</ecNumber>
    </submittedName>
</protein>
<dbReference type="EC" id="2.7.7.6" evidence="10"/>
<evidence type="ECO:0000259" key="7">
    <source>
        <dbReference type="Pfam" id="PF04542"/>
    </source>
</evidence>
<evidence type="ECO:0000256" key="4">
    <source>
        <dbReference type="ARBA" id="ARBA00023082"/>
    </source>
</evidence>
<dbReference type="InterPro" id="IPR014284">
    <property type="entry name" value="RNA_pol_sigma-70_dom"/>
</dbReference>
<keyword evidence="10" id="KW-0808">Transferase</keyword>
<dbReference type="EMBL" id="JBHMCA010000054">
    <property type="protein sequence ID" value="MFB9447662.1"/>
    <property type="molecule type" value="Genomic_DNA"/>
</dbReference>
<evidence type="ECO:0000259" key="9">
    <source>
        <dbReference type="Pfam" id="PF12680"/>
    </source>
</evidence>
<feature type="domain" description="RNA polymerase sigma factor 70 region 4 type 2" evidence="8">
    <location>
        <begin position="141"/>
        <end position="189"/>
    </location>
</feature>
<dbReference type="InterPro" id="IPR032710">
    <property type="entry name" value="NTF2-like_dom_sf"/>
</dbReference>
<feature type="region of interest" description="Disordered" evidence="6">
    <location>
        <begin position="196"/>
        <end position="219"/>
    </location>
</feature>
<evidence type="ECO:0000256" key="6">
    <source>
        <dbReference type="SAM" id="MobiDB-lite"/>
    </source>
</evidence>
<dbReference type="RefSeq" id="WP_246656178.1">
    <property type="nucleotide sequence ID" value="NZ_CP061913.1"/>
</dbReference>
<evidence type="ECO:0000313" key="11">
    <source>
        <dbReference type="Proteomes" id="UP001589608"/>
    </source>
</evidence>
<dbReference type="InterPro" id="IPR037401">
    <property type="entry name" value="SnoaL-like"/>
</dbReference>
<dbReference type="CDD" id="cd06171">
    <property type="entry name" value="Sigma70_r4"/>
    <property type="match status" value="1"/>
</dbReference>
<dbReference type="Pfam" id="PF12680">
    <property type="entry name" value="SnoaL_2"/>
    <property type="match status" value="1"/>
</dbReference>
<dbReference type="Gene3D" id="3.10.450.50">
    <property type="match status" value="1"/>
</dbReference>
<keyword evidence="4" id="KW-0731">Sigma factor</keyword>
<dbReference type="Proteomes" id="UP001589608">
    <property type="component" value="Unassembled WGS sequence"/>
</dbReference>
<accession>A0ABV5MFN7</accession>
<evidence type="ECO:0000313" key="10">
    <source>
        <dbReference type="EMBL" id="MFB9447662.1"/>
    </source>
</evidence>
<gene>
    <name evidence="10" type="ORF">ACFFTR_31610</name>
</gene>
<dbReference type="PANTHER" id="PTHR43133">
    <property type="entry name" value="RNA POLYMERASE ECF-TYPE SIGMA FACTO"/>
    <property type="match status" value="1"/>
</dbReference>
<dbReference type="Pfam" id="PF08281">
    <property type="entry name" value="Sigma70_r4_2"/>
    <property type="match status" value="1"/>
</dbReference>
<dbReference type="Gene3D" id="1.10.10.10">
    <property type="entry name" value="Winged helix-like DNA-binding domain superfamily/Winged helix DNA-binding domain"/>
    <property type="match status" value="1"/>
</dbReference>
<evidence type="ECO:0000256" key="1">
    <source>
        <dbReference type="ARBA" id="ARBA00010641"/>
    </source>
</evidence>
<keyword evidence="10" id="KW-0548">Nucleotidyltransferase</keyword>
<dbReference type="SUPFAM" id="SSF88946">
    <property type="entry name" value="Sigma2 domain of RNA polymerase sigma factors"/>
    <property type="match status" value="1"/>
</dbReference>